<dbReference type="AlphaFoldDB" id="A0AAU8CK84"/>
<protein>
    <submittedName>
        <fullName evidence="1">Uncharacterized protein</fullName>
    </submittedName>
</protein>
<gene>
    <name evidence="1" type="ORF">ABVK50_18425</name>
</gene>
<dbReference type="RefSeq" id="WP_353645197.1">
    <property type="nucleotide sequence ID" value="NZ_CP159253.1"/>
</dbReference>
<organism evidence="1">
    <name type="scientific">Mesorhizobium sp. WSM2240</name>
    <dbReference type="NCBI Taxonomy" id="3228851"/>
    <lineage>
        <taxon>Bacteria</taxon>
        <taxon>Pseudomonadati</taxon>
        <taxon>Pseudomonadota</taxon>
        <taxon>Alphaproteobacteria</taxon>
        <taxon>Hyphomicrobiales</taxon>
        <taxon>Phyllobacteriaceae</taxon>
        <taxon>Mesorhizobium</taxon>
    </lineage>
</organism>
<evidence type="ECO:0000313" key="1">
    <source>
        <dbReference type="EMBL" id="XCG47251.1"/>
    </source>
</evidence>
<name>A0AAU8CK84_9HYPH</name>
<sequence length="106" mass="11720">MNMQTMMPADPAARLDAKSSWAERLRISHAEFCNNNIAVQHSLPIELVACGTKIAAGFLFFSGRRPADGDDSFFRKASLAAAISAFWAWFWAEKRSTRGPASIISR</sequence>
<proteinExistence type="predicted"/>
<accession>A0AAU8CK84</accession>
<reference evidence="1" key="1">
    <citation type="submission" date="2024-06" db="EMBL/GenBank/DDBJ databases">
        <title>Mesorhizobium karijinii sp. nov., a symbiont of the iconic Swainsona formosa from arid Australia.</title>
        <authorList>
            <person name="Hill Y.J."/>
            <person name="Watkin E.L.J."/>
            <person name="O'Hara G.W."/>
            <person name="Terpolilli J."/>
            <person name="Tye M.L."/>
            <person name="Kohlmeier M.G."/>
        </authorList>
    </citation>
    <scope>NUCLEOTIDE SEQUENCE</scope>
    <source>
        <strain evidence="1">WSM2240</strain>
    </source>
</reference>
<dbReference type="EMBL" id="CP159253">
    <property type="protein sequence ID" value="XCG47251.1"/>
    <property type="molecule type" value="Genomic_DNA"/>
</dbReference>